<evidence type="ECO:0000313" key="1">
    <source>
        <dbReference type="EMBL" id="MXV52448.1"/>
    </source>
</evidence>
<dbReference type="AlphaFoldDB" id="A0A7K1YEJ3"/>
<gene>
    <name evidence="1" type="ORF">GS399_15845</name>
</gene>
<organism evidence="1 2">
    <name type="scientific">Hufsiella arboris</name>
    <dbReference type="NCBI Taxonomy" id="2695275"/>
    <lineage>
        <taxon>Bacteria</taxon>
        <taxon>Pseudomonadati</taxon>
        <taxon>Bacteroidota</taxon>
        <taxon>Sphingobacteriia</taxon>
        <taxon>Sphingobacteriales</taxon>
        <taxon>Sphingobacteriaceae</taxon>
        <taxon>Hufsiella</taxon>
    </lineage>
</organism>
<sequence length="288" mass="32325">MKRFIWFIIFLCSIVKIGFSQEAIGKYYKLKVEHQMQECTINGDTSGFIKKELLKDAIFTVVNKVDDNYVVRFWNWGNAREIEEAKKKKTGSASKSAMLVQDKTNSTSQDKIVSYNFSQDEQGNWHQRYFIIPISDLTVLAAERENAWSPAVGVATLPFKARGGTADFTKDVSISGIGGFKHRGLFKWFPNTDWSTLFGIGIASVTLDSSNTNNTIKKAGDFAAISLSIGEVIEWKKLQIGLFIGWDNLKASDVNGWKYQGKTWWGIGIGFSIFSESSPGKEETNNVH</sequence>
<protein>
    <submittedName>
        <fullName evidence="1">Uncharacterized protein</fullName>
    </submittedName>
</protein>
<keyword evidence="2" id="KW-1185">Reference proteome</keyword>
<comment type="caution">
    <text evidence="1">The sequence shown here is derived from an EMBL/GenBank/DDBJ whole genome shotgun (WGS) entry which is preliminary data.</text>
</comment>
<dbReference type="EMBL" id="WVHT01000008">
    <property type="protein sequence ID" value="MXV52448.1"/>
    <property type="molecule type" value="Genomic_DNA"/>
</dbReference>
<proteinExistence type="predicted"/>
<reference evidence="1 2" key="1">
    <citation type="submission" date="2019-11" db="EMBL/GenBank/DDBJ databases">
        <title>Pedobacter sp. HMF7647 Genome sequencing and assembly.</title>
        <authorList>
            <person name="Kang H."/>
            <person name="Kim H."/>
            <person name="Joh K."/>
        </authorList>
    </citation>
    <scope>NUCLEOTIDE SEQUENCE [LARGE SCALE GENOMIC DNA]</scope>
    <source>
        <strain evidence="1 2">HMF7647</strain>
    </source>
</reference>
<name>A0A7K1YEJ3_9SPHI</name>
<dbReference type="Proteomes" id="UP000466586">
    <property type="component" value="Unassembled WGS sequence"/>
</dbReference>
<dbReference type="RefSeq" id="WP_160845630.1">
    <property type="nucleotide sequence ID" value="NZ_WVHT01000008.1"/>
</dbReference>
<evidence type="ECO:0000313" key="2">
    <source>
        <dbReference type="Proteomes" id="UP000466586"/>
    </source>
</evidence>
<accession>A0A7K1YEJ3</accession>